<name>A0A1B0B4P9_9MUSC</name>
<evidence type="ECO:0000313" key="3">
    <source>
        <dbReference type="Proteomes" id="UP000092460"/>
    </source>
</evidence>
<dbReference type="VEuPathDB" id="VectorBase:GPPI018749"/>
<feature type="transmembrane region" description="Helical" evidence="1">
    <location>
        <begin position="12"/>
        <end position="33"/>
    </location>
</feature>
<proteinExistence type="predicted"/>
<keyword evidence="3" id="KW-1185">Reference proteome</keyword>
<evidence type="ECO:0000256" key="1">
    <source>
        <dbReference type="SAM" id="Phobius"/>
    </source>
</evidence>
<protein>
    <submittedName>
        <fullName evidence="2">Uncharacterized protein</fullName>
    </submittedName>
</protein>
<dbReference type="EnsemblMetazoa" id="GPPI018749-RA">
    <property type="protein sequence ID" value="GPPI018749-PA"/>
    <property type="gene ID" value="GPPI018749"/>
</dbReference>
<dbReference type="AlphaFoldDB" id="A0A1B0B4P9"/>
<reference evidence="3" key="1">
    <citation type="submission" date="2015-01" db="EMBL/GenBank/DDBJ databases">
        <authorList>
            <person name="Aksoy S."/>
            <person name="Warren W."/>
            <person name="Wilson R.K."/>
        </authorList>
    </citation>
    <scope>NUCLEOTIDE SEQUENCE [LARGE SCALE GENOMIC DNA]</scope>
    <source>
        <strain evidence="3">IAEA</strain>
    </source>
</reference>
<dbReference type="EMBL" id="JXJN01008384">
    <property type="status" value="NOT_ANNOTATED_CDS"/>
    <property type="molecule type" value="Genomic_DNA"/>
</dbReference>
<keyword evidence="1" id="KW-0812">Transmembrane</keyword>
<sequence>MHFTQIVVHHMHFCKCCKLLSAIVILFNCFCWLKKKKKTGSIGAVPVLHCECWLEGVYSASKAFVRSVGKLLNLIPNCFQKVEAIDCGCCCC</sequence>
<reference evidence="2" key="2">
    <citation type="submission" date="2020-05" db="UniProtKB">
        <authorList>
            <consortium name="EnsemblMetazoa"/>
        </authorList>
    </citation>
    <scope>IDENTIFICATION</scope>
    <source>
        <strain evidence="2">IAEA</strain>
    </source>
</reference>
<keyword evidence="1" id="KW-1133">Transmembrane helix</keyword>
<keyword evidence="1" id="KW-0472">Membrane</keyword>
<accession>A0A1B0B4P9</accession>
<dbReference type="Proteomes" id="UP000092460">
    <property type="component" value="Unassembled WGS sequence"/>
</dbReference>
<organism evidence="2 3">
    <name type="scientific">Glossina palpalis gambiensis</name>
    <dbReference type="NCBI Taxonomy" id="67801"/>
    <lineage>
        <taxon>Eukaryota</taxon>
        <taxon>Metazoa</taxon>
        <taxon>Ecdysozoa</taxon>
        <taxon>Arthropoda</taxon>
        <taxon>Hexapoda</taxon>
        <taxon>Insecta</taxon>
        <taxon>Pterygota</taxon>
        <taxon>Neoptera</taxon>
        <taxon>Endopterygota</taxon>
        <taxon>Diptera</taxon>
        <taxon>Brachycera</taxon>
        <taxon>Muscomorpha</taxon>
        <taxon>Hippoboscoidea</taxon>
        <taxon>Glossinidae</taxon>
        <taxon>Glossina</taxon>
    </lineage>
</organism>
<evidence type="ECO:0000313" key="2">
    <source>
        <dbReference type="EnsemblMetazoa" id="GPPI018749-PA"/>
    </source>
</evidence>